<sequence>MGEAFDFTRFLTNLYLSENQYITKPFSIPIISHFKTIGFEAQKSLF</sequence>
<proteinExistence type="predicted"/>
<organism evidence="1 2">
    <name type="scientific">Prevotella disiens JCM 6334 = ATCC 29426</name>
    <dbReference type="NCBI Taxonomy" id="1235811"/>
    <lineage>
        <taxon>Bacteria</taxon>
        <taxon>Pseudomonadati</taxon>
        <taxon>Bacteroidota</taxon>
        <taxon>Bacteroidia</taxon>
        <taxon>Bacteroidales</taxon>
        <taxon>Prevotellaceae</taxon>
        <taxon>Prevotella</taxon>
    </lineage>
</organism>
<reference evidence="1 2" key="1">
    <citation type="submission" date="2013-06" db="EMBL/GenBank/DDBJ databases">
        <authorList>
            <person name="Weinstock G."/>
            <person name="Sodergren E."/>
            <person name="Lobos E.A."/>
            <person name="Fulton L."/>
            <person name="Fulton R."/>
            <person name="Courtney L."/>
            <person name="Fronick C."/>
            <person name="O'Laughlin M."/>
            <person name="Godfrey J."/>
            <person name="Wilson R.M."/>
            <person name="Miner T."/>
            <person name="Farmer C."/>
            <person name="Delehaunty K."/>
            <person name="Cordes M."/>
            <person name="Minx P."/>
            <person name="Tomlinson C."/>
            <person name="Chen J."/>
            <person name="Wollam A."/>
            <person name="Pepin K.H."/>
            <person name="Bhonagiri V."/>
            <person name="Zhang X."/>
            <person name="Warren W."/>
            <person name="Mitreva M."/>
            <person name="Mardis E.R."/>
            <person name="Wilson R.K."/>
        </authorList>
    </citation>
    <scope>NUCLEOTIDE SEQUENCE [LARGE SCALE GENOMIC DNA]</scope>
    <source>
        <strain evidence="1 2">ATCC 29426</strain>
    </source>
</reference>
<name>A0ABN0NTV0_9BACT</name>
<evidence type="ECO:0000313" key="2">
    <source>
        <dbReference type="Proteomes" id="UP000016660"/>
    </source>
</evidence>
<dbReference type="Proteomes" id="UP000016660">
    <property type="component" value="Unassembled WGS sequence"/>
</dbReference>
<comment type="caution">
    <text evidence="1">The sequence shown here is derived from an EMBL/GenBank/DDBJ whole genome shotgun (WGS) entry which is preliminary data.</text>
</comment>
<dbReference type="EMBL" id="AWUY01000065">
    <property type="protein sequence ID" value="ERJ78788.1"/>
    <property type="molecule type" value="Genomic_DNA"/>
</dbReference>
<protein>
    <submittedName>
        <fullName evidence="1">Uncharacterized protein</fullName>
    </submittedName>
</protein>
<evidence type="ECO:0000313" key="1">
    <source>
        <dbReference type="EMBL" id="ERJ78788.1"/>
    </source>
</evidence>
<gene>
    <name evidence="1" type="ORF">HMPREF0653_00791</name>
</gene>
<accession>A0ABN0NTV0</accession>
<keyword evidence="2" id="KW-1185">Reference proteome</keyword>